<evidence type="ECO:0000256" key="6">
    <source>
        <dbReference type="SAM" id="Phobius"/>
    </source>
</evidence>
<feature type="transmembrane region" description="Helical" evidence="6">
    <location>
        <begin position="194"/>
        <end position="213"/>
    </location>
</feature>
<evidence type="ECO:0000256" key="4">
    <source>
        <dbReference type="ARBA" id="ARBA00022989"/>
    </source>
</evidence>
<dbReference type="EMBL" id="GL377578">
    <property type="protein sequence ID" value="EFJ29062.1"/>
    <property type="molecule type" value="Genomic_DNA"/>
</dbReference>
<gene>
    <name evidence="7" type="ORF">SELMODRAFT_92333</name>
</gene>
<dbReference type="Proteomes" id="UP000001514">
    <property type="component" value="Unassembled WGS sequence"/>
</dbReference>
<comment type="similarity">
    <text evidence="2">Belongs to the major facilitator superfamily. Proton-dependent oligopeptide transporter (POT/PTR) (TC 2.A.17) family.</text>
</comment>
<keyword evidence="4 6" id="KW-1133">Transmembrane helix</keyword>
<dbReference type="GO" id="GO:0055085">
    <property type="term" value="P:transmembrane transport"/>
    <property type="evidence" value="ECO:0000318"/>
    <property type="project" value="GO_Central"/>
</dbReference>
<dbReference type="HOGENOM" id="CLU_009313_4_1_1"/>
<organism evidence="8">
    <name type="scientific">Selaginella moellendorffii</name>
    <name type="common">Spikemoss</name>
    <dbReference type="NCBI Taxonomy" id="88036"/>
    <lineage>
        <taxon>Eukaryota</taxon>
        <taxon>Viridiplantae</taxon>
        <taxon>Streptophyta</taxon>
        <taxon>Embryophyta</taxon>
        <taxon>Tracheophyta</taxon>
        <taxon>Lycopodiopsida</taxon>
        <taxon>Selaginellales</taxon>
        <taxon>Selaginellaceae</taxon>
        <taxon>Selaginella</taxon>
    </lineage>
</organism>
<dbReference type="InterPro" id="IPR000109">
    <property type="entry name" value="POT_fam"/>
</dbReference>
<feature type="transmembrane region" description="Helical" evidence="6">
    <location>
        <begin position="351"/>
        <end position="372"/>
    </location>
</feature>
<dbReference type="GO" id="GO:0022857">
    <property type="term" value="F:transmembrane transporter activity"/>
    <property type="evidence" value="ECO:0000318"/>
    <property type="project" value="GO_Central"/>
</dbReference>
<dbReference type="InterPro" id="IPR036259">
    <property type="entry name" value="MFS_trans_sf"/>
</dbReference>
<dbReference type="AlphaFoldDB" id="D8RF65"/>
<feature type="transmembrane region" description="Helical" evidence="6">
    <location>
        <begin position="469"/>
        <end position="487"/>
    </location>
</feature>
<feature type="transmembrane region" description="Helical" evidence="6">
    <location>
        <begin position="219"/>
        <end position="237"/>
    </location>
</feature>
<accession>D8RF65</accession>
<evidence type="ECO:0000256" key="1">
    <source>
        <dbReference type="ARBA" id="ARBA00004141"/>
    </source>
</evidence>
<dbReference type="KEGG" id="smo:SELMODRAFT_92333"/>
<evidence type="ECO:0000256" key="3">
    <source>
        <dbReference type="ARBA" id="ARBA00022692"/>
    </source>
</evidence>
<feature type="transmembrane region" description="Helical" evidence="6">
    <location>
        <begin position="392"/>
        <end position="415"/>
    </location>
</feature>
<dbReference type="Pfam" id="PF00854">
    <property type="entry name" value="PTR2"/>
    <property type="match status" value="2"/>
</dbReference>
<dbReference type="SUPFAM" id="SSF103473">
    <property type="entry name" value="MFS general substrate transporter"/>
    <property type="match status" value="1"/>
</dbReference>
<feature type="transmembrane region" description="Helical" evidence="6">
    <location>
        <begin position="148"/>
        <end position="173"/>
    </location>
</feature>
<evidence type="ECO:0000313" key="8">
    <source>
        <dbReference type="Proteomes" id="UP000001514"/>
    </source>
</evidence>
<sequence>MAPHGDKDEEKSLRDPLLLPDEQEEKLVQDGSLDFYGSPAVASKTGGSRLSTASALLVFMLCCSLSLYGVSYNLILFMVSKLGLSNAAAATQVSIWNGVHDLSPLLVAYISDSHLGRFKATLASSLIYCFGLALLSLSVLLVEKEVHATWLFFVALYVIALGKGFVAPLLAFGADQFDGKDPVEAARKSSYFNWYYFSSSMGLLLAVVGVVYIEDRLGFSSALFFCTAAILFGIMVFSSGTKFYRYASNLTGNPFARLLQRGSNKGDHSDLEGILLVWLGSMVYEAMRAQTFSLFVEQAALMDIKVGGFRVPPASLNSFDPISVLVWMVVYDRVLVPVMRRATGHSRGFTFFQRMGAGLVVMTGAMACAAVLETRRLANFHDERNQINVLWQIPQFALVGGSKVFYYVGLIEFLYDQAPENLRTLSAAMAFFSASVGSFLSGFLVSVTSSITGEQGWIPRDLNNGHLDYFFWLLVALGIANWLFFLASSRRYKFKEYIPESDFHDIVGRKTAM</sequence>
<keyword evidence="3 6" id="KW-0812">Transmembrane</keyword>
<feature type="transmembrane region" description="Helical" evidence="6">
    <location>
        <begin position="120"/>
        <end position="142"/>
    </location>
</feature>
<dbReference type="OrthoDB" id="8904098at2759"/>
<feature type="transmembrane region" description="Helical" evidence="6">
    <location>
        <begin position="427"/>
        <end position="449"/>
    </location>
</feature>
<dbReference type="InParanoid" id="D8RF65"/>
<evidence type="ECO:0000256" key="2">
    <source>
        <dbReference type="ARBA" id="ARBA00005982"/>
    </source>
</evidence>
<dbReference type="OMA" id="KEVHATW"/>
<evidence type="ECO:0000313" key="7">
    <source>
        <dbReference type="EMBL" id="EFJ29062.1"/>
    </source>
</evidence>
<dbReference type="Gene3D" id="1.20.1250.20">
    <property type="entry name" value="MFS general substrate transporter like domains"/>
    <property type="match status" value="2"/>
</dbReference>
<feature type="transmembrane region" description="Helical" evidence="6">
    <location>
        <begin position="53"/>
        <end position="75"/>
    </location>
</feature>
<evidence type="ECO:0000256" key="5">
    <source>
        <dbReference type="ARBA" id="ARBA00023136"/>
    </source>
</evidence>
<comment type="subcellular location">
    <subcellularLocation>
        <location evidence="1">Membrane</location>
        <topology evidence="1">Multi-pass membrane protein</topology>
    </subcellularLocation>
</comment>
<name>D8RF65_SELML</name>
<proteinExistence type="inferred from homology"/>
<protein>
    <recommendedName>
        <fullName evidence="9">Major facilitator superfamily (MFS) profile domain-containing protein</fullName>
    </recommendedName>
</protein>
<reference evidence="7 8" key="1">
    <citation type="journal article" date="2011" name="Science">
        <title>The Selaginella genome identifies genetic changes associated with the evolution of vascular plants.</title>
        <authorList>
            <person name="Banks J.A."/>
            <person name="Nishiyama T."/>
            <person name="Hasebe M."/>
            <person name="Bowman J.L."/>
            <person name="Gribskov M."/>
            <person name="dePamphilis C."/>
            <person name="Albert V.A."/>
            <person name="Aono N."/>
            <person name="Aoyama T."/>
            <person name="Ambrose B.A."/>
            <person name="Ashton N.W."/>
            <person name="Axtell M.J."/>
            <person name="Barker E."/>
            <person name="Barker M.S."/>
            <person name="Bennetzen J.L."/>
            <person name="Bonawitz N.D."/>
            <person name="Chapple C."/>
            <person name="Cheng C."/>
            <person name="Correa L.G."/>
            <person name="Dacre M."/>
            <person name="DeBarry J."/>
            <person name="Dreyer I."/>
            <person name="Elias M."/>
            <person name="Engstrom E.M."/>
            <person name="Estelle M."/>
            <person name="Feng L."/>
            <person name="Finet C."/>
            <person name="Floyd S.K."/>
            <person name="Frommer W.B."/>
            <person name="Fujita T."/>
            <person name="Gramzow L."/>
            <person name="Gutensohn M."/>
            <person name="Harholt J."/>
            <person name="Hattori M."/>
            <person name="Heyl A."/>
            <person name="Hirai T."/>
            <person name="Hiwatashi Y."/>
            <person name="Ishikawa M."/>
            <person name="Iwata M."/>
            <person name="Karol K.G."/>
            <person name="Koehler B."/>
            <person name="Kolukisaoglu U."/>
            <person name="Kubo M."/>
            <person name="Kurata T."/>
            <person name="Lalonde S."/>
            <person name="Li K."/>
            <person name="Li Y."/>
            <person name="Litt A."/>
            <person name="Lyons E."/>
            <person name="Manning G."/>
            <person name="Maruyama T."/>
            <person name="Michael T.P."/>
            <person name="Mikami K."/>
            <person name="Miyazaki S."/>
            <person name="Morinaga S."/>
            <person name="Murata T."/>
            <person name="Mueller-Roeber B."/>
            <person name="Nelson D.R."/>
            <person name="Obara M."/>
            <person name="Oguri Y."/>
            <person name="Olmstead R.G."/>
            <person name="Onodera N."/>
            <person name="Petersen B.L."/>
            <person name="Pils B."/>
            <person name="Prigge M."/>
            <person name="Rensing S.A."/>
            <person name="Riano-Pachon D.M."/>
            <person name="Roberts A.W."/>
            <person name="Sato Y."/>
            <person name="Scheller H.V."/>
            <person name="Schulz B."/>
            <person name="Schulz C."/>
            <person name="Shakirov E.V."/>
            <person name="Shibagaki N."/>
            <person name="Shinohara N."/>
            <person name="Shippen D.E."/>
            <person name="Soerensen I."/>
            <person name="Sotooka R."/>
            <person name="Sugimoto N."/>
            <person name="Sugita M."/>
            <person name="Sumikawa N."/>
            <person name="Tanurdzic M."/>
            <person name="Theissen G."/>
            <person name="Ulvskov P."/>
            <person name="Wakazuki S."/>
            <person name="Weng J.K."/>
            <person name="Willats W.W."/>
            <person name="Wipf D."/>
            <person name="Wolf P.G."/>
            <person name="Yang L."/>
            <person name="Zimmer A.D."/>
            <person name="Zhu Q."/>
            <person name="Mitros T."/>
            <person name="Hellsten U."/>
            <person name="Loque D."/>
            <person name="Otillar R."/>
            <person name="Salamov A."/>
            <person name="Schmutz J."/>
            <person name="Shapiro H."/>
            <person name="Lindquist E."/>
            <person name="Lucas S."/>
            <person name="Rokhsar D."/>
            <person name="Grigoriev I.V."/>
        </authorList>
    </citation>
    <scope>NUCLEOTIDE SEQUENCE [LARGE SCALE GENOMIC DNA]</scope>
</reference>
<evidence type="ECO:0008006" key="9">
    <source>
        <dbReference type="Google" id="ProtNLM"/>
    </source>
</evidence>
<keyword evidence="5 6" id="KW-0472">Membrane</keyword>
<dbReference type="eggNOG" id="KOG1237">
    <property type="taxonomic scope" value="Eukaryota"/>
</dbReference>
<keyword evidence="8" id="KW-1185">Reference proteome</keyword>
<dbReference type="GO" id="GO:0016020">
    <property type="term" value="C:membrane"/>
    <property type="evidence" value="ECO:0000318"/>
    <property type="project" value="GO_Central"/>
</dbReference>
<dbReference type="PANTHER" id="PTHR11654">
    <property type="entry name" value="OLIGOPEPTIDE TRANSPORTER-RELATED"/>
    <property type="match status" value="1"/>
</dbReference>
<dbReference type="Gramene" id="EFJ29062">
    <property type="protein sequence ID" value="EFJ29062"/>
    <property type="gene ID" value="SELMODRAFT_92333"/>
</dbReference>